<feature type="domain" description="HhH-GPD" evidence="10">
    <location>
        <begin position="173"/>
        <end position="331"/>
    </location>
</feature>
<evidence type="ECO:0000259" key="10">
    <source>
        <dbReference type="SMART" id="SM00478"/>
    </source>
</evidence>
<comment type="caution">
    <text evidence="11">The sequence shown here is derived from an EMBL/GenBank/DDBJ whole genome shotgun (WGS) entry which is preliminary data.</text>
</comment>
<dbReference type="InterPro" id="IPR011257">
    <property type="entry name" value="DNA_glycosylase"/>
</dbReference>
<comment type="similarity">
    <text evidence="1 8">Belongs to the Nth/MutY family.</text>
</comment>
<dbReference type="GO" id="GO:0005634">
    <property type="term" value="C:nucleus"/>
    <property type="evidence" value="ECO:0007669"/>
    <property type="project" value="UniProtKB-SubCell"/>
</dbReference>
<feature type="compositionally biased region" description="Basic residues" evidence="9">
    <location>
        <begin position="96"/>
        <end position="105"/>
    </location>
</feature>
<dbReference type="SUPFAM" id="SSF48150">
    <property type="entry name" value="DNA-glycosylase"/>
    <property type="match status" value="1"/>
</dbReference>
<keyword evidence="11" id="KW-0540">Nuclease</keyword>
<dbReference type="FunFam" id="1.10.340.30:FF:000014">
    <property type="entry name" value="Endonuclease III homolog"/>
    <property type="match status" value="1"/>
</dbReference>
<dbReference type="Gene3D" id="1.10.1670.10">
    <property type="entry name" value="Helix-hairpin-Helix base-excision DNA repair enzymes (C-terminal)"/>
    <property type="match status" value="1"/>
</dbReference>
<feature type="region of interest" description="Disordered" evidence="9">
    <location>
        <begin position="87"/>
        <end position="124"/>
    </location>
</feature>
<evidence type="ECO:0000313" key="12">
    <source>
        <dbReference type="Proteomes" id="UP000036947"/>
    </source>
</evidence>
<dbReference type="HAMAP" id="MF_03183">
    <property type="entry name" value="Endonuclease_III_Nth"/>
    <property type="match status" value="1"/>
</dbReference>
<dbReference type="AlphaFoldDB" id="A0A0L0N7B0"/>
<comment type="subcellular location">
    <subcellularLocation>
        <location evidence="8">Nucleus</location>
    </subcellularLocation>
    <subcellularLocation>
        <location evidence="8">Mitochondrion</location>
    </subcellularLocation>
</comment>
<dbReference type="PANTHER" id="PTHR43286">
    <property type="entry name" value="ENDONUCLEASE III-LIKE PROTEIN 1"/>
    <property type="match status" value="1"/>
</dbReference>
<keyword evidence="2 8" id="KW-0227">DNA damage</keyword>
<dbReference type="Pfam" id="PF00730">
    <property type="entry name" value="HhH-GPD"/>
    <property type="match status" value="1"/>
</dbReference>
<keyword evidence="11" id="KW-0255">Endonuclease</keyword>
<keyword evidence="3 8" id="KW-0378">Hydrolase</keyword>
<name>A0A0L0N7B0_TOLOC</name>
<dbReference type="CDD" id="cd00056">
    <property type="entry name" value="ENDO3c"/>
    <property type="match status" value="1"/>
</dbReference>
<dbReference type="SMART" id="SM00478">
    <property type="entry name" value="ENDO3c"/>
    <property type="match status" value="1"/>
</dbReference>
<keyword evidence="4 8" id="KW-0234">DNA repair</keyword>
<gene>
    <name evidence="8" type="primary">NTH1</name>
    <name evidence="11" type="ORF">TOPH_05701</name>
</gene>
<organism evidence="11 12">
    <name type="scientific">Tolypocladium ophioglossoides (strain CBS 100239)</name>
    <name type="common">Snaketongue truffleclub</name>
    <name type="synonym">Elaphocordyceps ophioglossoides</name>
    <dbReference type="NCBI Taxonomy" id="1163406"/>
    <lineage>
        <taxon>Eukaryota</taxon>
        <taxon>Fungi</taxon>
        <taxon>Dikarya</taxon>
        <taxon>Ascomycota</taxon>
        <taxon>Pezizomycotina</taxon>
        <taxon>Sordariomycetes</taxon>
        <taxon>Hypocreomycetidae</taxon>
        <taxon>Hypocreales</taxon>
        <taxon>Ophiocordycipitaceae</taxon>
        <taxon>Tolypocladium</taxon>
    </lineage>
</organism>
<feature type="compositionally biased region" description="Basic and acidic residues" evidence="9">
    <location>
        <begin position="1"/>
        <end position="15"/>
    </location>
</feature>
<evidence type="ECO:0000256" key="7">
    <source>
        <dbReference type="ARBA" id="ARBA00044632"/>
    </source>
</evidence>
<dbReference type="GO" id="GO:0000703">
    <property type="term" value="F:oxidized pyrimidine nucleobase lesion DNA N-glycosylase activity"/>
    <property type="evidence" value="ECO:0007669"/>
    <property type="project" value="UniProtKB-UniRule"/>
</dbReference>
<dbReference type="InterPro" id="IPR004036">
    <property type="entry name" value="Endonuclease-III-like_CS2"/>
</dbReference>
<dbReference type="EMBL" id="LFRF01000017">
    <property type="protein sequence ID" value="KND89715.1"/>
    <property type="molecule type" value="Genomic_DNA"/>
</dbReference>
<comment type="function">
    <text evidence="8">Bifunctional DNA N-glycosylase with associated apurinic/apyrimidinic (AP) lyase function that catalyzes the first step in base excision repair (BER), the primary repair pathway for the repair of oxidative DNA damage. The DNA N-glycosylase activity releases the damaged DNA base from DNA by cleaving the N-glycosidic bond, leaving an AP site. The AP lyase activity cleaves the phosphodiester bond 3' to the AP site by a beta-elimination. Primarily recognizes and repairs oxidative base damage of pyrimidines.</text>
</comment>
<proteinExistence type="inferred from homology"/>
<reference evidence="11 12" key="1">
    <citation type="journal article" date="2015" name="BMC Genomics">
        <title>The genome of the truffle-parasite Tolypocladium ophioglossoides and the evolution of antifungal peptaibiotics.</title>
        <authorList>
            <person name="Quandt C.A."/>
            <person name="Bushley K.E."/>
            <person name="Spatafora J.W."/>
        </authorList>
    </citation>
    <scope>NUCLEOTIDE SEQUENCE [LARGE SCALE GENOMIC DNA]</scope>
    <source>
        <strain evidence="11 12">CBS 100239</strain>
    </source>
</reference>
<dbReference type="PROSITE" id="PS01155">
    <property type="entry name" value="ENDONUCLEASE_III_2"/>
    <property type="match status" value="1"/>
</dbReference>
<dbReference type="GO" id="GO:0006285">
    <property type="term" value="P:base-excision repair, AP site formation"/>
    <property type="evidence" value="ECO:0007669"/>
    <property type="project" value="UniProtKB-UniRule"/>
</dbReference>
<protein>
    <recommendedName>
        <fullName evidence="8">Endonuclease III homolog</fullName>
        <ecNumber evidence="8">3.2.2.-</ecNumber>
        <ecNumber evidence="8">4.2.99.18</ecNumber>
    </recommendedName>
    <alternativeName>
        <fullName evidence="8">Bifunctional DNA N-glycosylase/DNA-(apurinic or apyrimidinic site) lyase</fullName>
        <shortName evidence="8">DNA glycosylase/AP lyase</shortName>
    </alternativeName>
</protein>
<dbReference type="Pfam" id="PF00633">
    <property type="entry name" value="HHH"/>
    <property type="match status" value="1"/>
</dbReference>
<evidence type="ECO:0000313" key="11">
    <source>
        <dbReference type="EMBL" id="KND89715.1"/>
    </source>
</evidence>
<evidence type="ECO:0000256" key="9">
    <source>
        <dbReference type="SAM" id="MobiDB-lite"/>
    </source>
</evidence>
<dbReference type="InterPro" id="IPR023170">
    <property type="entry name" value="HhH_base_excis_C"/>
</dbReference>
<evidence type="ECO:0000256" key="3">
    <source>
        <dbReference type="ARBA" id="ARBA00022801"/>
    </source>
</evidence>
<dbReference type="OrthoDB" id="2099276at2759"/>
<evidence type="ECO:0000256" key="2">
    <source>
        <dbReference type="ARBA" id="ARBA00022763"/>
    </source>
</evidence>
<evidence type="ECO:0000256" key="5">
    <source>
        <dbReference type="ARBA" id="ARBA00023239"/>
    </source>
</evidence>
<dbReference type="EC" id="3.2.2.-" evidence="8"/>
<dbReference type="STRING" id="1163406.A0A0L0N7B0"/>
<sequence length="421" mass="46378">MRSSRLSKDTAKLFDRMSSPTTTPRRTTRSLSRFAFAAAATAGSNENGTKTPDIEDAVNPPAKRRRRASNDSPAKAIKAELVEESLSAISSPPAKTQKRARKPARKATDPDTGEATTAPPSDWEEMYKAVKKMREPGGKAHGAAVDTMGCERLADRNASPRDQRFHSLVALMLSSQTKDTVTAVVMQRLKTELPAHEPGAPVGLNLDNMLAVDPTLLNQMIWAVGFHNNKTKYIKQAAVILRDKWNGDIPDTIEGLTSLPGVGPKMAYLCMSVAWDRTEGIGVDVHVHRITNLWGWNKTKNPEETRLALQSWLPHDKWREINWLLVGFGQAVCLPVGRRCGDCDLGLQGLCKAAERKKVAEGRRLQEERLQEKVGVEVGVEVEVEVKEDGSVVAVAETMKREVTVKEETDSEAKAEADKNR</sequence>
<evidence type="ECO:0000256" key="8">
    <source>
        <dbReference type="HAMAP-Rule" id="MF_03183"/>
    </source>
</evidence>
<evidence type="ECO:0000256" key="6">
    <source>
        <dbReference type="ARBA" id="ARBA00023295"/>
    </source>
</evidence>
<dbReference type="GO" id="GO:0140078">
    <property type="term" value="F:class I DNA-(apurinic or apyrimidinic site) endonuclease activity"/>
    <property type="evidence" value="ECO:0007669"/>
    <property type="project" value="UniProtKB-EC"/>
</dbReference>
<dbReference type="Proteomes" id="UP000036947">
    <property type="component" value="Unassembled WGS sequence"/>
</dbReference>
<comment type="catalytic activity">
    <reaction evidence="7 8">
        <text>2'-deoxyribonucleotide-(2'-deoxyribose 5'-phosphate)-2'-deoxyribonucleotide-DNA = a 3'-end 2'-deoxyribonucleotide-(2,3-dehydro-2,3-deoxyribose 5'-phosphate)-DNA + a 5'-end 5'-phospho-2'-deoxyribonucleoside-DNA + H(+)</text>
        <dbReference type="Rhea" id="RHEA:66592"/>
        <dbReference type="Rhea" id="RHEA-COMP:13180"/>
        <dbReference type="Rhea" id="RHEA-COMP:16897"/>
        <dbReference type="Rhea" id="RHEA-COMP:17067"/>
        <dbReference type="ChEBI" id="CHEBI:15378"/>
        <dbReference type="ChEBI" id="CHEBI:136412"/>
        <dbReference type="ChEBI" id="CHEBI:157695"/>
        <dbReference type="ChEBI" id="CHEBI:167181"/>
        <dbReference type="EC" id="4.2.99.18"/>
    </reaction>
</comment>
<keyword evidence="5 8" id="KW-0456">Lyase</keyword>
<dbReference type="GO" id="GO:0006289">
    <property type="term" value="P:nucleotide-excision repair"/>
    <property type="evidence" value="ECO:0007669"/>
    <property type="project" value="TreeGrafter"/>
</dbReference>
<dbReference type="EC" id="4.2.99.18" evidence="8"/>
<evidence type="ECO:0000256" key="4">
    <source>
        <dbReference type="ARBA" id="ARBA00023204"/>
    </source>
</evidence>
<dbReference type="GO" id="GO:0003677">
    <property type="term" value="F:DNA binding"/>
    <property type="evidence" value="ECO:0007669"/>
    <property type="project" value="UniProtKB-UniRule"/>
</dbReference>
<dbReference type="Gene3D" id="1.10.340.30">
    <property type="entry name" value="Hypothetical protein, domain 2"/>
    <property type="match status" value="1"/>
</dbReference>
<evidence type="ECO:0000256" key="1">
    <source>
        <dbReference type="ARBA" id="ARBA00008343"/>
    </source>
</evidence>
<dbReference type="InterPro" id="IPR030841">
    <property type="entry name" value="NTH1"/>
</dbReference>
<dbReference type="FunFam" id="1.10.1670.10:FF:000003">
    <property type="entry name" value="Endonuclease III homolog"/>
    <property type="match status" value="1"/>
</dbReference>
<dbReference type="GO" id="GO:0005739">
    <property type="term" value="C:mitochondrion"/>
    <property type="evidence" value="ECO:0007669"/>
    <property type="project" value="UniProtKB-SubCell"/>
</dbReference>
<keyword evidence="8" id="KW-0539">Nucleus</keyword>
<keyword evidence="8" id="KW-0496">Mitochondrion</keyword>
<dbReference type="InterPro" id="IPR000445">
    <property type="entry name" value="HhH_motif"/>
</dbReference>
<feature type="region of interest" description="Disordered" evidence="9">
    <location>
        <begin position="1"/>
        <end position="75"/>
    </location>
</feature>
<accession>A0A0L0N7B0</accession>
<keyword evidence="6 8" id="KW-0326">Glycosidase</keyword>
<comment type="caution">
    <text evidence="8">Lacks conserved residue(s) required for the propagation of feature annotation.</text>
</comment>
<dbReference type="PANTHER" id="PTHR43286:SF1">
    <property type="entry name" value="ENDONUCLEASE III-LIKE PROTEIN 1"/>
    <property type="match status" value="1"/>
</dbReference>
<keyword evidence="12" id="KW-1185">Reference proteome</keyword>
<dbReference type="InterPro" id="IPR003265">
    <property type="entry name" value="HhH-GPD_domain"/>
</dbReference>
<feature type="compositionally biased region" description="Low complexity" evidence="9">
    <location>
        <begin position="18"/>
        <end position="42"/>
    </location>
</feature>